<dbReference type="AlphaFoldDB" id="A0A455WBV8"/>
<feature type="compositionally biased region" description="Polar residues" evidence="1">
    <location>
        <begin position="1"/>
        <end position="21"/>
    </location>
</feature>
<protein>
    <recommendedName>
        <fullName evidence="2">DUF7673 domain-containing protein</fullName>
    </recommendedName>
</protein>
<gene>
    <name evidence="3" type="ORF">YBY_16310</name>
</gene>
<evidence type="ECO:0000259" key="2">
    <source>
        <dbReference type="Pfam" id="PF24720"/>
    </source>
</evidence>
<name>A0A455WBV8_MARNT</name>
<proteinExistence type="predicted"/>
<accession>A0A455WBV8</accession>
<dbReference type="Pfam" id="PF24720">
    <property type="entry name" value="DUF7673"/>
    <property type="match status" value="1"/>
</dbReference>
<sequence length="145" mass="16230">MNSIKTTSAANARSAGLCSTSRGERAEFHSQPMSSWNQQAPDNRLAWLDLHTRPAAVRSALITLLTEAMKDTSDAKRAGRFLLSLWSPGQYHQDLNELGFFERELNYAVRHLLNFIIAGQVSLRQLLTQSEMEPVMAAWGDTSHD</sequence>
<dbReference type="EMBL" id="AP019537">
    <property type="protein sequence ID" value="BBJ03783.1"/>
    <property type="molecule type" value="Genomic_DNA"/>
</dbReference>
<evidence type="ECO:0000256" key="1">
    <source>
        <dbReference type="SAM" id="MobiDB-lite"/>
    </source>
</evidence>
<dbReference type="InterPro" id="IPR056090">
    <property type="entry name" value="DUF7673"/>
</dbReference>
<feature type="region of interest" description="Disordered" evidence="1">
    <location>
        <begin position="1"/>
        <end position="37"/>
    </location>
</feature>
<organism evidence="3">
    <name type="scientific">Marinobacter nauticus</name>
    <name type="common">Marinobacter hydrocarbonoclasticus</name>
    <name type="synonym">Marinobacter aquaeolei</name>
    <dbReference type="NCBI Taxonomy" id="2743"/>
    <lineage>
        <taxon>Bacteria</taxon>
        <taxon>Pseudomonadati</taxon>
        <taxon>Pseudomonadota</taxon>
        <taxon>Gammaproteobacteria</taxon>
        <taxon>Pseudomonadales</taxon>
        <taxon>Marinobacteraceae</taxon>
        <taxon>Marinobacter</taxon>
    </lineage>
</organism>
<feature type="domain" description="DUF7673" evidence="2">
    <location>
        <begin position="59"/>
        <end position="140"/>
    </location>
</feature>
<reference evidence="3" key="1">
    <citation type="submission" date="2019-03" db="EMBL/GenBank/DDBJ databases">
        <title>Whole genome analysis of nitrate-reducing bacteria Marinobacter hydrocarbonoclasticus YB03.</title>
        <authorList>
            <person name="Azam A.H."/>
            <person name="Yuk S.R."/>
            <person name="Kamarisima K."/>
            <person name="Miyanaga K."/>
            <person name="Tanji Y."/>
        </authorList>
    </citation>
    <scope>NUCLEOTIDE SEQUENCE</scope>
    <source>
        <strain evidence="3">YB03</strain>
    </source>
</reference>
<evidence type="ECO:0000313" key="3">
    <source>
        <dbReference type="EMBL" id="BBJ03783.1"/>
    </source>
</evidence>